<dbReference type="Pfam" id="PF04547">
    <property type="entry name" value="Anoctamin"/>
    <property type="match status" value="1"/>
</dbReference>
<evidence type="ECO:0000256" key="1">
    <source>
        <dbReference type="ARBA" id="ARBA00004141"/>
    </source>
</evidence>
<feature type="transmembrane region" description="Helical" evidence="5">
    <location>
        <begin position="320"/>
        <end position="339"/>
    </location>
</feature>
<gene>
    <name evidence="7" type="ORF">DYB32_009471</name>
</gene>
<reference evidence="7 8" key="1">
    <citation type="submission" date="2018-08" db="EMBL/GenBank/DDBJ databases">
        <title>Aphanomyces genome sequencing and annotation.</title>
        <authorList>
            <person name="Minardi D."/>
            <person name="Oidtmann B."/>
            <person name="Van Der Giezen M."/>
            <person name="Studholme D.J."/>
        </authorList>
    </citation>
    <scope>NUCLEOTIDE SEQUENCE [LARGE SCALE GENOMIC DNA]</scope>
    <source>
        <strain evidence="7 8">NJM0002</strain>
    </source>
</reference>
<accession>A0A418AIJ4</accession>
<dbReference type="AlphaFoldDB" id="A0A418AIJ4"/>
<evidence type="ECO:0000256" key="2">
    <source>
        <dbReference type="ARBA" id="ARBA00022692"/>
    </source>
</evidence>
<feature type="transmembrane region" description="Helical" evidence="5">
    <location>
        <begin position="268"/>
        <end position="288"/>
    </location>
</feature>
<dbReference type="GO" id="GO:0005254">
    <property type="term" value="F:chloride channel activity"/>
    <property type="evidence" value="ECO:0007669"/>
    <property type="project" value="TreeGrafter"/>
</dbReference>
<evidence type="ECO:0000313" key="7">
    <source>
        <dbReference type="EMBL" id="RHY22549.1"/>
    </source>
</evidence>
<evidence type="ECO:0000256" key="3">
    <source>
        <dbReference type="ARBA" id="ARBA00022989"/>
    </source>
</evidence>
<feature type="domain" description="Anoctamin transmembrane" evidence="6">
    <location>
        <begin position="139"/>
        <end position="338"/>
    </location>
</feature>
<dbReference type="VEuPathDB" id="FungiDB:H310_09927"/>
<comment type="subcellular location">
    <subcellularLocation>
        <location evidence="1">Membrane</location>
        <topology evidence="1">Multi-pass membrane protein</topology>
    </subcellularLocation>
</comment>
<dbReference type="GO" id="GO:0016020">
    <property type="term" value="C:membrane"/>
    <property type="evidence" value="ECO:0007669"/>
    <property type="project" value="UniProtKB-SubCell"/>
</dbReference>
<keyword evidence="2 5" id="KW-0812">Transmembrane</keyword>
<protein>
    <recommendedName>
        <fullName evidence="6">Anoctamin transmembrane domain-containing protein</fullName>
    </recommendedName>
</protein>
<comment type="caution">
    <text evidence="7">The sequence shown here is derived from an EMBL/GenBank/DDBJ whole genome shotgun (WGS) entry which is preliminary data.</text>
</comment>
<dbReference type="InterPro" id="IPR007632">
    <property type="entry name" value="Anoctamin"/>
</dbReference>
<keyword evidence="8" id="KW-1185">Reference proteome</keyword>
<name>A0A418AIJ4_9STRA</name>
<dbReference type="PANTHER" id="PTHR12308">
    <property type="entry name" value="ANOCTAMIN"/>
    <property type="match status" value="1"/>
</dbReference>
<evidence type="ECO:0000259" key="6">
    <source>
        <dbReference type="Pfam" id="PF04547"/>
    </source>
</evidence>
<evidence type="ECO:0000256" key="5">
    <source>
        <dbReference type="SAM" id="Phobius"/>
    </source>
</evidence>
<sequence>MHEICVQAQVHVAADDPSHVPEHQVERLATFAHVMKDKGLDVELIRVGNDKTTTLTHTYLLLLGISAASVEEKIAASLPDEYKFVHTLPGSARTQQVILATLREATVDDNLYLGDENLELAFHAQEKLFPQLQARLKAAEFENQLIIKRMPFHFININASLLYLAFVAQDMERLRRRLWILMVGMQCLDNVKEVAMPYLMVWLHGGLHSGHANDHVHSTKEERVEHILMQKQQSRYADTFSDFKVMITRATLMAHAPLQEMMIQYGYVTLYAPVFPLAPLFALLNNVIEARSDLFKLVNVYGMQRPYAKHVHGIGVWERVLFMISIVAVLVNCGLLGVYELPKLAPTLSDVYKCCLVVVRDSISLWPWLCTLTHDV</sequence>
<evidence type="ECO:0000313" key="8">
    <source>
        <dbReference type="Proteomes" id="UP000285060"/>
    </source>
</evidence>
<dbReference type="PANTHER" id="PTHR12308:SF73">
    <property type="entry name" value="ANOCTAMIN"/>
    <property type="match status" value="1"/>
</dbReference>
<organism evidence="7 8">
    <name type="scientific">Aphanomyces invadans</name>
    <dbReference type="NCBI Taxonomy" id="157072"/>
    <lineage>
        <taxon>Eukaryota</taxon>
        <taxon>Sar</taxon>
        <taxon>Stramenopiles</taxon>
        <taxon>Oomycota</taxon>
        <taxon>Saprolegniomycetes</taxon>
        <taxon>Saprolegniales</taxon>
        <taxon>Verrucalvaceae</taxon>
        <taxon>Aphanomyces</taxon>
    </lineage>
</organism>
<dbReference type="EMBL" id="QUSY01002061">
    <property type="protein sequence ID" value="RHY22549.1"/>
    <property type="molecule type" value="Genomic_DNA"/>
</dbReference>
<keyword evidence="3 5" id="KW-1133">Transmembrane helix</keyword>
<proteinExistence type="predicted"/>
<keyword evidence="4 5" id="KW-0472">Membrane</keyword>
<dbReference type="Proteomes" id="UP000285060">
    <property type="component" value="Unassembled WGS sequence"/>
</dbReference>
<evidence type="ECO:0000256" key="4">
    <source>
        <dbReference type="ARBA" id="ARBA00023136"/>
    </source>
</evidence>
<dbReference type="InterPro" id="IPR049452">
    <property type="entry name" value="Anoctamin_TM"/>
</dbReference>